<accession>A0A1Q8YG70</accession>
<feature type="transmembrane region" description="Helical" evidence="1">
    <location>
        <begin position="12"/>
        <end position="31"/>
    </location>
</feature>
<keyword evidence="1" id="KW-0472">Membrane</keyword>
<reference evidence="2 3" key="1">
    <citation type="submission" date="2017-01" db="EMBL/GenBank/DDBJ databases">
        <title>Genome sequence of Rhodoferax antarcticus ANT.BR, a psychrophilic purple nonsulfur bacterium from an Antarctic microbial mat.</title>
        <authorList>
            <person name="Baker J."/>
            <person name="Riester C."/>
            <person name="Skinner B."/>
            <person name="Newell A."/>
            <person name="Swingley W."/>
            <person name="Madigan M."/>
            <person name="Jung D."/>
            <person name="Asao M."/>
            <person name="Chen M."/>
            <person name="Loughlin P."/>
            <person name="Pan H."/>
            <person name="Lin S."/>
            <person name="Li N."/>
            <person name="Shaw J."/>
            <person name="Prado M."/>
            <person name="Sherman C."/>
            <person name="Li X."/>
            <person name="Tang J."/>
            <person name="Blankenship R."/>
            <person name="Zhao T."/>
            <person name="Touchman J."/>
            <person name="Sattley M."/>
        </authorList>
    </citation>
    <scope>NUCLEOTIDE SEQUENCE [LARGE SCALE GENOMIC DNA]</scope>
    <source>
        <strain evidence="2 3">ANT.BR</strain>
    </source>
</reference>
<name>A0A1Q8YG70_9BURK</name>
<gene>
    <name evidence="2" type="ORF">BLL52_1746</name>
</gene>
<dbReference type="AlphaFoldDB" id="A0A1Q8YG70"/>
<protein>
    <submittedName>
        <fullName evidence="2">Uncharacterized protein</fullName>
    </submittedName>
</protein>
<dbReference type="RefSeq" id="WP_156876194.1">
    <property type="nucleotide sequence ID" value="NZ_MSYM01000011.1"/>
</dbReference>
<evidence type="ECO:0000313" key="3">
    <source>
        <dbReference type="Proteomes" id="UP000185911"/>
    </source>
</evidence>
<comment type="caution">
    <text evidence="2">The sequence shown here is derived from an EMBL/GenBank/DDBJ whole genome shotgun (WGS) entry which is preliminary data.</text>
</comment>
<keyword evidence="3" id="KW-1185">Reference proteome</keyword>
<sequence length="51" mass="5536">MMKLLDTDGAWIAIGVSVLFIIAGVVMKRVFVNILKKSESAAADPTETQQK</sequence>
<dbReference type="EMBL" id="MSYM01000011">
    <property type="protein sequence ID" value="OLP06995.1"/>
    <property type="molecule type" value="Genomic_DNA"/>
</dbReference>
<proteinExistence type="predicted"/>
<keyword evidence="1" id="KW-0812">Transmembrane</keyword>
<evidence type="ECO:0000313" key="2">
    <source>
        <dbReference type="EMBL" id="OLP06995.1"/>
    </source>
</evidence>
<dbReference type="Proteomes" id="UP000185911">
    <property type="component" value="Unassembled WGS sequence"/>
</dbReference>
<organism evidence="2 3">
    <name type="scientific">Rhodoferax antarcticus ANT.BR</name>
    <dbReference type="NCBI Taxonomy" id="1111071"/>
    <lineage>
        <taxon>Bacteria</taxon>
        <taxon>Pseudomonadati</taxon>
        <taxon>Pseudomonadota</taxon>
        <taxon>Betaproteobacteria</taxon>
        <taxon>Burkholderiales</taxon>
        <taxon>Comamonadaceae</taxon>
        <taxon>Rhodoferax</taxon>
    </lineage>
</organism>
<evidence type="ECO:0000256" key="1">
    <source>
        <dbReference type="SAM" id="Phobius"/>
    </source>
</evidence>
<keyword evidence="1" id="KW-1133">Transmembrane helix</keyword>